<dbReference type="InterPro" id="IPR029058">
    <property type="entry name" value="AB_hydrolase_fold"/>
</dbReference>
<dbReference type="Gene3D" id="3.40.50.1820">
    <property type="entry name" value="alpha/beta hydrolase"/>
    <property type="match status" value="1"/>
</dbReference>
<gene>
    <name evidence="1" type="ORF">C8A01DRAFT_18520</name>
</gene>
<evidence type="ECO:0008006" key="3">
    <source>
        <dbReference type="Google" id="ProtNLM"/>
    </source>
</evidence>
<dbReference type="SUPFAM" id="SSF53474">
    <property type="entry name" value="alpha/beta-Hydrolases"/>
    <property type="match status" value="1"/>
</dbReference>
<organism evidence="1 2">
    <name type="scientific">Parachaetomium inaequale</name>
    <dbReference type="NCBI Taxonomy" id="2588326"/>
    <lineage>
        <taxon>Eukaryota</taxon>
        <taxon>Fungi</taxon>
        <taxon>Dikarya</taxon>
        <taxon>Ascomycota</taxon>
        <taxon>Pezizomycotina</taxon>
        <taxon>Sordariomycetes</taxon>
        <taxon>Sordariomycetidae</taxon>
        <taxon>Sordariales</taxon>
        <taxon>Chaetomiaceae</taxon>
        <taxon>Parachaetomium</taxon>
    </lineage>
</organism>
<reference evidence="2" key="1">
    <citation type="journal article" date="2023" name="Mol. Phylogenet. Evol.">
        <title>Genome-scale phylogeny and comparative genomics of the fungal order Sordariales.</title>
        <authorList>
            <person name="Hensen N."/>
            <person name="Bonometti L."/>
            <person name="Westerberg I."/>
            <person name="Brannstrom I.O."/>
            <person name="Guillou S."/>
            <person name="Cros-Aarteil S."/>
            <person name="Calhoun S."/>
            <person name="Haridas S."/>
            <person name="Kuo A."/>
            <person name="Mondo S."/>
            <person name="Pangilinan J."/>
            <person name="Riley R."/>
            <person name="LaButti K."/>
            <person name="Andreopoulos B."/>
            <person name="Lipzen A."/>
            <person name="Chen C."/>
            <person name="Yan M."/>
            <person name="Daum C."/>
            <person name="Ng V."/>
            <person name="Clum A."/>
            <person name="Steindorff A."/>
            <person name="Ohm R.A."/>
            <person name="Martin F."/>
            <person name="Silar P."/>
            <person name="Natvig D.O."/>
            <person name="Lalanne C."/>
            <person name="Gautier V."/>
            <person name="Ament-Velasquez S.L."/>
            <person name="Kruys A."/>
            <person name="Hutchinson M.I."/>
            <person name="Powell A.J."/>
            <person name="Barry K."/>
            <person name="Miller A.N."/>
            <person name="Grigoriev I.V."/>
            <person name="Debuchy R."/>
            <person name="Gladieux P."/>
            <person name="Hiltunen Thoren M."/>
            <person name="Johannesson H."/>
        </authorList>
    </citation>
    <scope>NUCLEOTIDE SEQUENCE [LARGE SCALE GENOMIC DNA]</scope>
    <source>
        <strain evidence="2">CBS 284.82</strain>
    </source>
</reference>
<sequence length="389" mass="41735">MAPQPDPEADMDLLNDARFNRTFEFTPPGSPGAPSRPLTVTYADYGYRNEAHPEQERIMLFSPPLMGSRLLLMTKHALAVKHKIRIISADRPGFGGTGAVPPKDRLGLWREIIPALLTHLHIPHLHALLAHSGGTLYALDLLLHHPTLLSPDPARPTYLALGAPWILPAHTSSVPLSLLKMLPAGLISQTDRLGRLVHDHVAPAVGGSAGFLGRVGASGWLTSSSRAQGQGEATDAAAAAAAAGGEEDQGVAEEERLWKGVMRRVYEEGMAGMSDDALLLLQKGAGLEAGWGDWGDYDGLVPRLGEVLRDVGRRLRVGVFYAEKDLLIGDGGTASKGARWFDACWEGAVGDVIEYGSRTVQGADHDGVWGLRWAAVQEVFERVGEGDRA</sequence>
<dbReference type="Proteomes" id="UP001303115">
    <property type="component" value="Unassembled WGS sequence"/>
</dbReference>
<name>A0AAN6PEW3_9PEZI</name>
<evidence type="ECO:0000313" key="1">
    <source>
        <dbReference type="EMBL" id="KAK4034727.1"/>
    </source>
</evidence>
<comment type="caution">
    <text evidence="1">The sequence shown here is derived from an EMBL/GenBank/DDBJ whole genome shotgun (WGS) entry which is preliminary data.</text>
</comment>
<dbReference type="EMBL" id="MU854468">
    <property type="protein sequence ID" value="KAK4034727.1"/>
    <property type="molecule type" value="Genomic_DNA"/>
</dbReference>
<proteinExistence type="predicted"/>
<protein>
    <recommendedName>
        <fullName evidence="3">AB hydrolase-1 domain-containing protein</fullName>
    </recommendedName>
</protein>
<evidence type="ECO:0000313" key="2">
    <source>
        <dbReference type="Proteomes" id="UP001303115"/>
    </source>
</evidence>
<keyword evidence="2" id="KW-1185">Reference proteome</keyword>
<dbReference type="AlphaFoldDB" id="A0AAN6PEW3"/>
<accession>A0AAN6PEW3</accession>